<dbReference type="Gene3D" id="1.25.40.10">
    <property type="entry name" value="Tetratricopeptide repeat domain"/>
    <property type="match status" value="2"/>
</dbReference>
<evidence type="ECO:0000313" key="4">
    <source>
        <dbReference type="EMBL" id="CDF35357.1"/>
    </source>
</evidence>
<dbReference type="RefSeq" id="XP_005715176.1">
    <property type="nucleotide sequence ID" value="XM_005715119.1"/>
</dbReference>
<keyword evidence="5" id="KW-1185">Reference proteome</keyword>
<dbReference type="GO" id="GO:0000993">
    <property type="term" value="F:RNA polymerase II complex binding"/>
    <property type="evidence" value="ECO:0007669"/>
    <property type="project" value="TreeGrafter"/>
</dbReference>
<dbReference type="STRING" id="2769.R7QA03"/>
<dbReference type="EMBL" id="HG001729">
    <property type="protein sequence ID" value="CDF35357.1"/>
    <property type="molecule type" value="Genomic_DNA"/>
</dbReference>
<dbReference type="InterPro" id="IPR031101">
    <property type="entry name" value="Ctr9"/>
</dbReference>
<dbReference type="PhylomeDB" id="R7QA03"/>
<evidence type="ECO:0000256" key="1">
    <source>
        <dbReference type="ARBA" id="ARBA00022737"/>
    </source>
</evidence>
<keyword evidence="1" id="KW-0677">Repeat</keyword>
<feature type="compositionally biased region" description="Basic residues" evidence="3">
    <location>
        <begin position="678"/>
        <end position="689"/>
    </location>
</feature>
<dbReference type="OrthoDB" id="2340at2759"/>
<dbReference type="PANTHER" id="PTHR14027:SF2">
    <property type="entry name" value="RNA POLYMERASE-ASSOCIATED PROTEIN CTR9 HOMOLOG"/>
    <property type="match status" value="1"/>
</dbReference>
<evidence type="ECO:0008006" key="6">
    <source>
        <dbReference type="Google" id="ProtNLM"/>
    </source>
</evidence>
<dbReference type="GO" id="GO:0006355">
    <property type="term" value="P:regulation of DNA-templated transcription"/>
    <property type="evidence" value="ECO:0007669"/>
    <property type="project" value="InterPro"/>
</dbReference>
<feature type="compositionally biased region" description="Basic and acidic residues" evidence="3">
    <location>
        <begin position="708"/>
        <end position="737"/>
    </location>
</feature>
<gene>
    <name evidence="4" type="ORF">CHC_T00003412001</name>
</gene>
<dbReference type="Pfam" id="PF13174">
    <property type="entry name" value="TPR_6"/>
    <property type="match status" value="1"/>
</dbReference>
<dbReference type="Gramene" id="CDF35357">
    <property type="protein sequence ID" value="CDF35357"/>
    <property type="gene ID" value="CHC_T00003412001"/>
</dbReference>
<dbReference type="InterPro" id="IPR011990">
    <property type="entry name" value="TPR-like_helical_dom_sf"/>
</dbReference>
<name>R7QA03_CHOCR</name>
<dbReference type="Proteomes" id="UP000012073">
    <property type="component" value="Unassembled WGS sequence"/>
</dbReference>
<dbReference type="PANTHER" id="PTHR14027">
    <property type="entry name" value="RNA POLYMERASE-ASSOCIATED PROTEIN CTR9"/>
    <property type="match status" value="1"/>
</dbReference>
<feature type="compositionally biased region" description="Basic and acidic residues" evidence="3">
    <location>
        <begin position="666"/>
        <end position="677"/>
    </location>
</feature>
<evidence type="ECO:0000256" key="2">
    <source>
        <dbReference type="ARBA" id="ARBA00022803"/>
    </source>
</evidence>
<accession>R7QA03</accession>
<organism evidence="4 5">
    <name type="scientific">Chondrus crispus</name>
    <name type="common">Carrageen Irish moss</name>
    <name type="synonym">Polymorpha crispa</name>
    <dbReference type="NCBI Taxonomy" id="2769"/>
    <lineage>
        <taxon>Eukaryota</taxon>
        <taxon>Rhodophyta</taxon>
        <taxon>Florideophyceae</taxon>
        <taxon>Rhodymeniophycidae</taxon>
        <taxon>Gigartinales</taxon>
        <taxon>Gigartinaceae</taxon>
        <taxon>Chondrus</taxon>
    </lineage>
</organism>
<evidence type="ECO:0000313" key="5">
    <source>
        <dbReference type="Proteomes" id="UP000012073"/>
    </source>
</evidence>
<feature type="compositionally biased region" description="Acidic residues" evidence="3">
    <location>
        <begin position="641"/>
        <end position="650"/>
    </location>
</feature>
<dbReference type="SUPFAM" id="SSF48452">
    <property type="entry name" value="TPR-like"/>
    <property type="match status" value="2"/>
</dbReference>
<dbReference type="GeneID" id="17322888"/>
<proteinExistence type="predicted"/>
<feature type="compositionally biased region" description="Basic and acidic residues" evidence="3">
    <location>
        <begin position="591"/>
        <end position="640"/>
    </location>
</feature>
<dbReference type="GO" id="GO:0006368">
    <property type="term" value="P:transcription elongation by RNA polymerase II"/>
    <property type="evidence" value="ECO:0007669"/>
    <property type="project" value="TreeGrafter"/>
</dbReference>
<reference evidence="5" key="1">
    <citation type="journal article" date="2013" name="Proc. Natl. Acad. Sci. U.S.A.">
        <title>Genome structure and metabolic features in the red seaweed Chondrus crispus shed light on evolution of the Archaeplastida.</title>
        <authorList>
            <person name="Collen J."/>
            <person name="Porcel B."/>
            <person name="Carre W."/>
            <person name="Ball S.G."/>
            <person name="Chaparro C."/>
            <person name="Tonon T."/>
            <person name="Barbeyron T."/>
            <person name="Michel G."/>
            <person name="Noel B."/>
            <person name="Valentin K."/>
            <person name="Elias M."/>
            <person name="Artiguenave F."/>
            <person name="Arun A."/>
            <person name="Aury J.M."/>
            <person name="Barbosa-Neto J.F."/>
            <person name="Bothwell J.H."/>
            <person name="Bouget F.Y."/>
            <person name="Brillet L."/>
            <person name="Cabello-Hurtado F."/>
            <person name="Capella-Gutierrez S."/>
            <person name="Charrier B."/>
            <person name="Cladiere L."/>
            <person name="Cock J.M."/>
            <person name="Coelho S.M."/>
            <person name="Colleoni C."/>
            <person name="Czjzek M."/>
            <person name="Da Silva C."/>
            <person name="Delage L."/>
            <person name="Denoeud F."/>
            <person name="Deschamps P."/>
            <person name="Dittami S.M."/>
            <person name="Gabaldon T."/>
            <person name="Gachon C.M."/>
            <person name="Groisillier A."/>
            <person name="Herve C."/>
            <person name="Jabbari K."/>
            <person name="Katinka M."/>
            <person name="Kloareg B."/>
            <person name="Kowalczyk N."/>
            <person name="Labadie K."/>
            <person name="Leblanc C."/>
            <person name="Lopez P.J."/>
            <person name="McLachlan D.H."/>
            <person name="Meslet-Cladiere L."/>
            <person name="Moustafa A."/>
            <person name="Nehr Z."/>
            <person name="Nyvall Collen P."/>
            <person name="Panaud O."/>
            <person name="Partensky F."/>
            <person name="Poulain J."/>
            <person name="Rensing S.A."/>
            <person name="Rousvoal S."/>
            <person name="Samson G."/>
            <person name="Symeonidi A."/>
            <person name="Weissenbach J."/>
            <person name="Zambounis A."/>
            <person name="Wincker P."/>
            <person name="Boyen C."/>
        </authorList>
    </citation>
    <scope>NUCLEOTIDE SEQUENCE [LARGE SCALE GENOMIC DNA]</scope>
    <source>
        <strain evidence="5">cv. Stackhouse</strain>
    </source>
</reference>
<feature type="region of interest" description="Disordered" evidence="3">
    <location>
        <begin position="556"/>
        <end position="751"/>
    </location>
</feature>
<dbReference type="GO" id="GO:0016593">
    <property type="term" value="C:Cdc73/Paf1 complex"/>
    <property type="evidence" value="ECO:0007669"/>
    <property type="project" value="TreeGrafter"/>
</dbReference>
<feature type="compositionally biased region" description="Basic and acidic residues" evidence="3">
    <location>
        <begin position="556"/>
        <end position="567"/>
    </location>
</feature>
<dbReference type="OMA" id="GHRAISE"/>
<dbReference type="AlphaFoldDB" id="R7QA03"/>
<protein>
    <recommendedName>
        <fullName evidence="6">TPR repeat-containing protein</fullName>
    </recommendedName>
</protein>
<dbReference type="KEGG" id="ccp:CHC_T00003412001"/>
<feature type="compositionally biased region" description="Acidic residues" evidence="3">
    <location>
        <begin position="742"/>
        <end position="751"/>
    </location>
</feature>
<sequence length="751" mass="84430">MALFQLGRAEHHLGKFEEASQRLEEAKKISERSDNAYVKLNPGLFLRLGLLKLSTQRKEDEDLAQECLEKVIKDSNDRCGVARRALGVLIGRRLLIGIKRGRPRGGEVFHRAVSLLKRGLAENEGAKADVPAQLTYAGLIEENSPKLALEAYQSAIRALEGEKTPVDAEIWNNVASLNARLGDVSAAKTMMHEKIDAEYSAECSTISYNRGRIAEMAGALKEAESTFRAIKKDAPHYLEAITRLAVITMQDETKLKEAEELLREAMGSPASKSVAAAFLSKLYAKQKDFKEAQTVLEINRNECDYLALAFSSFMHRFLDSLDQERKSRFLLNHIGAPLVSILKRSKHNSFAANGVGVYFAESKMMSEARDAFTAAGTGVFTAKTARVNLAHTQVHLGHRAISESARVTGRPSHKVVSNSRALFEQAEKLYQDAFELSRLSKSKADFDAHCELLLYTAWAQFEATQYRKSADTLTKLVHLVPSNAVVWFNLGQALLESASTRALRGKTMLEEMKMAKVEFTASRQALRRSIALDRHHTDALTRSQFETKHATALDKYVHQQDRTHEVNLRNATNEAEDREERRRHSLALLEARQKKHEEEARKEMDKQRQKEEELRKAFQDSEAKKQRFKEEHDRTLAEEARFEDEDEEYSGEQGSSRKGRSKRKKKEELLIEDEKPAKKAKKQKKGTIAKKKDADDSGSEYSDAAADSGKEGENGVELSRGDESEGEGDRKPSEQKRFALTVDDDDSDGDL</sequence>
<keyword evidence="2" id="KW-0802">TPR repeat</keyword>
<evidence type="ECO:0000256" key="3">
    <source>
        <dbReference type="SAM" id="MobiDB-lite"/>
    </source>
</evidence>
<dbReference type="InterPro" id="IPR019734">
    <property type="entry name" value="TPR_rpt"/>
</dbReference>